<dbReference type="Pfam" id="PF00381">
    <property type="entry name" value="PTS-HPr"/>
    <property type="match status" value="1"/>
</dbReference>
<dbReference type="Proteomes" id="UP001486565">
    <property type="component" value="Chromosome"/>
</dbReference>
<name>A0ABZ2Y7V3_9FIRM</name>
<evidence type="ECO:0000256" key="4">
    <source>
        <dbReference type="ARBA" id="ARBA00022490"/>
    </source>
</evidence>
<evidence type="ECO:0000313" key="8">
    <source>
        <dbReference type="Proteomes" id="UP001486565"/>
    </source>
</evidence>
<keyword evidence="8" id="KW-1185">Reference proteome</keyword>
<dbReference type="PANTHER" id="PTHR33705">
    <property type="entry name" value="PHOSPHOCARRIER PROTEIN HPR"/>
    <property type="match status" value="1"/>
</dbReference>
<dbReference type="InterPro" id="IPR035895">
    <property type="entry name" value="HPr-like_sf"/>
</dbReference>
<protein>
    <recommendedName>
        <fullName evidence="3">Phosphocarrier protein HPr</fullName>
    </recommendedName>
</protein>
<dbReference type="SUPFAM" id="SSF55594">
    <property type="entry name" value="HPr-like"/>
    <property type="match status" value="1"/>
</dbReference>
<dbReference type="PROSITE" id="PS51350">
    <property type="entry name" value="PTS_HPR_DOM"/>
    <property type="match status" value="1"/>
</dbReference>
<comment type="subcellular location">
    <subcellularLocation>
        <location evidence="2">Cytoplasm</location>
    </subcellularLocation>
</comment>
<dbReference type="CDD" id="cd00367">
    <property type="entry name" value="PTS-HPr_like"/>
    <property type="match status" value="1"/>
</dbReference>
<dbReference type="NCBIfam" id="TIGR01003">
    <property type="entry name" value="PTS_HPr_family"/>
    <property type="match status" value="1"/>
</dbReference>
<dbReference type="InterPro" id="IPR000032">
    <property type="entry name" value="HPr-like"/>
</dbReference>
<gene>
    <name evidence="7" type="ORF">QBE51_07180</name>
</gene>
<evidence type="ECO:0000256" key="3">
    <source>
        <dbReference type="ARBA" id="ARBA00020422"/>
    </source>
</evidence>
<dbReference type="PRINTS" id="PR00107">
    <property type="entry name" value="PHOSPHOCPHPR"/>
</dbReference>
<dbReference type="InterPro" id="IPR001020">
    <property type="entry name" value="PTS_HPr_His_P_site"/>
</dbReference>
<dbReference type="PROSITE" id="PS00589">
    <property type="entry name" value="PTS_HPR_SER"/>
    <property type="match status" value="1"/>
</dbReference>
<evidence type="ECO:0000256" key="2">
    <source>
        <dbReference type="ARBA" id="ARBA00004496"/>
    </source>
</evidence>
<dbReference type="RefSeq" id="WP_341878248.1">
    <property type="nucleotide sequence ID" value="NZ_CP121687.1"/>
</dbReference>
<sequence>MIEKTFIVAKEEGLHARPASELTKLCQKFSSDIKLAKDSKEVNPKSILGILSLGAGKGDKVTVKVNGQDEQEAMKTIEQFFKS</sequence>
<reference evidence="7 8" key="1">
    <citation type="submission" date="2023-03" db="EMBL/GenBank/DDBJ databases">
        <title>Novel Species.</title>
        <authorList>
            <person name="Ma S."/>
        </authorList>
    </citation>
    <scope>NUCLEOTIDE SEQUENCE [LARGE SCALE GENOMIC DNA]</scope>
    <source>
        <strain evidence="7 8">LIND6LT2</strain>
    </source>
</reference>
<dbReference type="Gene3D" id="3.30.1340.10">
    <property type="entry name" value="HPr-like"/>
    <property type="match status" value="1"/>
</dbReference>
<feature type="domain" description="HPr" evidence="6">
    <location>
        <begin position="1"/>
        <end position="83"/>
    </location>
</feature>
<dbReference type="PANTHER" id="PTHR33705:SF2">
    <property type="entry name" value="PHOSPHOCARRIER PROTEIN NPR"/>
    <property type="match status" value="1"/>
</dbReference>
<organism evidence="7 8">
    <name type="scientific">Defluviitalea saccharophila</name>
    <dbReference type="NCBI Taxonomy" id="879970"/>
    <lineage>
        <taxon>Bacteria</taxon>
        <taxon>Bacillati</taxon>
        <taxon>Bacillota</taxon>
        <taxon>Clostridia</taxon>
        <taxon>Lachnospirales</taxon>
        <taxon>Defluviitaleaceae</taxon>
        <taxon>Defluviitalea</taxon>
    </lineage>
</organism>
<evidence type="ECO:0000313" key="7">
    <source>
        <dbReference type="EMBL" id="WZL71285.1"/>
    </source>
</evidence>
<dbReference type="InterPro" id="IPR050399">
    <property type="entry name" value="HPr"/>
</dbReference>
<keyword evidence="4" id="KW-0963">Cytoplasm</keyword>
<evidence type="ECO:0000259" key="6">
    <source>
        <dbReference type="PROSITE" id="PS51350"/>
    </source>
</evidence>
<evidence type="ECO:0000256" key="1">
    <source>
        <dbReference type="ARBA" id="ARBA00003681"/>
    </source>
</evidence>
<keyword evidence="5" id="KW-0598">Phosphotransferase system</keyword>
<comment type="function">
    <text evidence="1">General (non sugar-specific) component of the phosphoenolpyruvate-dependent sugar phosphotransferase system (sugar PTS). This major carbohydrate active-transport system catalyzes the phosphorylation of incoming sugar substrates concomitantly with their translocation across the cell membrane. The phosphoryl group from phosphoenolpyruvate (PEP) is transferred to the phosphoryl carrier protein HPr by enzyme I. Phospho-HPr then transfers it to the PTS EIIA domain.</text>
</comment>
<proteinExistence type="predicted"/>
<dbReference type="InterPro" id="IPR002114">
    <property type="entry name" value="PTS_HPr_Ser_P_site"/>
</dbReference>
<dbReference type="EMBL" id="CP121687">
    <property type="protein sequence ID" value="WZL71285.1"/>
    <property type="molecule type" value="Genomic_DNA"/>
</dbReference>
<accession>A0ABZ2Y7V3</accession>
<dbReference type="PROSITE" id="PS00369">
    <property type="entry name" value="PTS_HPR_HIS"/>
    <property type="match status" value="1"/>
</dbReference>
<evidence type="ECO:0000256" key="5">
    <source>
        <dbReference type="ARBA" id="ARBA00022683"/>
    </source>
</evidence>